<dbReference type="InterPro" id="IPR051257">
    <property type="entry name" value="Diverse_CBS-Domain"/>
</dbReference>
<dbReference type="InterPro" id="IPR000644">
    <property type="entry name" value="CBS_dom"/>
</dbReference>
<dbReference type="Proteomes" id="UP000238392">
    <property type="component" value="Unassembled WGS sequence"/>
</dbReference>
<dbReference type="PANTHER" id="PTHR43080">
    <property type="entry name" value="CBS DOMAIN-CONTAINING PROTEIN CBSX3, MITOCHONDRIAL"/>
    <property type="match status" value="1"/>
</dbReference>
<dbReference type="Gene3D" id="3.10.580.10">
    <property type="entry name" value="CBS-domain"/>
    <property type="match status" value="1"/>
</dbReference>
<keyword evidence="1 2" id="KW-0129">CBS domain</keyword>
<sequence length="130" mass="14308">MTNLTISKLIRCNVPLLTPSMPIRRAVATLVEAKAAAAPVVSNTGQLEGLLSQKDCFRPALHACYHREWSGQVADHMTRKVICVEAHASLIDVAEMFLEHPHRVFPVLNSAQVEGVVHRSDVLAMLMLES</sequence>
<dbReference type="AlphaFoldDB" id="A0A2T0W9J8"/>
<evidence type="ECO:0000259" key="3">
    <source>
        <dbReference type="PROSITE" id="PS51371"/>
    </source>
</evidence>
<protein>
    <submittedName>
        <fullName evidence="4">CBS domain protein</fullName>
    </submittedName>
</protein>
<dbReference type="PROSITE" id="PS51371">
    <property type="entry name" value="CBS"/>
    <property type="match status" value="2"/>
</dbReference>
<dbReference type="EMBL" id="PVTQ01000032">
    <property type="protein sequence ID" value="PRY83363.1"/>
    <property type="molecule type" value="Genomic_DNA"/>
</dbReference>
<dbReference type="SMART" id="SM00116">
    <property type="entry name" value="CBS"/>
    <property type="match status" value="2"/>
</dbReference>
<dbReference type="InterPro" id="IPR046342">
    <property type="entry name" value="CBS_dom_sf"/>
</dbReference>
<proteinExistence type="predicted"/>
<reference evidence="4 5" key="1">
    <citation type="submission" date="2018-03" db="EMBL/GenBank/DDBJ databases">
        <title>Genomic Encyclopedia of Archaeal and Bacterial Type Strains, Phase II (KMG-II): from individual species to whole genera.</title>
        <authorList>
            <person name="Goeker M."/>
        </authorList>
    </citation>
    <scope>NUCLEOTIDE SEQUENCE [LARGE SCALE GENOMIC DNA]</scope>
    <source>
        <strain evidence="4 5">DSM 100212</strain>
    </source>
</reference>
<dbReference type="RefSeq" id="WP_106268861.1">
    <property type="nucleotide sequence ID" value="NZ_PVTQ01000032.1"/>
</dbReference>
<evidence type="ECO:0000313" key="5">
    <source>
        <dbReference type="Proteomes" id="UP000238392"/>
    </source>
</evidence>
<comment type="caution">
    <text evidence="4">The sequence shown here is derived from an EMBL/GenBank/DDBJ whole genome shotgun (WGS) entry which is preliminary data.</text>
</comment>
<evidence type="ECO:0000256" key="2">
    <source>
        <dbReference type="PROSITE-ProRule" id="PRU00703"/>
    </source>
</evidence>
<dbReference type="OrthoDB" id="9783590at2"/>
<dbReference type="Pfam" id="PF00571">
    <property type="entry name" value="CBS"/>
    <property type="match status" value="2"/>
</dbReference>
<feature type="domain" description="CBS" evidence="3">
    <location>
        <begin position="9"/>
        <end position="68"/>
    </location>
</feature>
<dbReference type="SUPFAM" id="SSF54631">
    <property type="entry name" value="CBS-domain pair"/>
    <property type="match status" value="1"/>
</dbReference>
<accession>A0A2T0W9J8</accession>
<dbReference type="PANTHER" id="PTHR43080:SF2">
    <property type="entry name" value="CBS DOMAIN-CONTAINING PROTEIN"/>
    <property type="match status" value="1"/>
</dbReference>
<evidence type="ECO:0000313" key="4">
    <source>
        <dbReference type="EMBL" id="PRY83363.1"/>
    </source>
</evidence>
<evidence type="ECO:0000256" key="1">
    <source>
        <dbReference type="ARBA" id="ARBA00023122"/>
    </source>
</evidence>
<keyword evidence="5" id="KW-1185">Reference proteome</keyword>
<gene>
    <name evidence="4" type="ORF">CLV74_13226</name>
</gene>
<feature type="domain" description="CBS" evidence="3">
    <location>
        <begin position="77"/>
        <end position="130"/>
    </location>
</feature>
<name>A0A2T0W9J8_9RHOB</name>
<organism evidence="4 5">
    <name type="scientific">Donghicola tyrosinivorans</name>
    <dbReference type="NCBI Taxonomy" id="1652492"/>
    <lineage>
        <taxon>Bacteria</taxon>
        <taxon>Pseudomonadati</taxon>
        <taxon>Pseudomonadota</taxon>
        <taxon>Alphaproteobacteria</taxon>
        <taxon>Rhodobacterales</taxon>
        <taxon>Roseobacteraceae</taxon>
        <taxon>Donghicola</taxon>
    </lineage>
</organism>